<feature type="transmembrane region" description="Helical" evidence="2">
    <location>
        <begin position="187"/>
        <end position="202"/>
    </location>
</feature>
<reference evidence="4" key="1">
    <citation type="submission" date="2017-06" db="EMBL/GenBank/DDBJ databases">
        <authorList>
            <person name="Varghese N."/>
            <person name="Submissions S."/>
        </authorList>
    </citation>
    <scope>NUCLEOTIDE SEQUENCE [LARGE SCALE GENOMIC DNA]</scope>
    <source>
        <strain evidence="4">DSM 46839</strain>
    </source>
</reference>
<gene>
    <name evidence="3" type="ORF">SAMN06893096_101381</name>
</gene>
<feature type="transmembrane region" description="Helical" evidence="2">
    <location>
        <begin position="139"/>
        <end position="157"/>
    </location>
</feature>
<dbReference type="Proteomes" id="UP000198373">
    <property type="component" value="Unassembled WGS sequence"/>
</dbReference>
<feature type="transmembrane region" description="Helical" evidence="2">
    <location>
        <begin position="364"/>
        <end position="383"/>
    </location>
</feature>
<feature type="transmembrane region" description="Helical" evidence="2">
    <location>
        <begin position="440"/>
        <end position="458"/>
    </location>
</feature>
<protein>
    <recommendedName>
        <fullName evidence="5">Membrane protein YfhO</fullName>
    </recommendedName>
</protein>
<feature type="transmembrane region" description="Helical" evidence="2">
    <location>
        <begin position="232"/>
        <end position="255"/>
    </location>
</feature>
<dbReference type="AlphaFoldDB" id="A0A239B1Z7"/>
<feature type="transmembrane region" description="Helical" evidence="2">
    <location>
        <begin position="332"/>
        <end position="352"/>
    </location>
</feature>
<feature type="transmembrane region" description="Helical" evidence="2">
    <location>
        <begin position="109"/>
        <end position="132"/>
    </location>
</feature>
<evidence type="ECO:0000313" key="3">
    <source>
        <dbReference type="EMBL" id="SNS01830.1"/>
    </source>
</evidence>
<feature type="transmembrane region" description="Helical" evidence="2">
    <location>
        <begin position="163"/>
        <end position="180"/>
    </location>
</feature>
<feature type="transmembrane region" description="Helical" evidence="2">
    <location>
        <begin position="390"/>
        <end position="407"/>
    </location>
</feature>
<organism evidence="3 4">
    <name type="scientific">Geodermatophilus pulveris</name>
    <dbReference type="NCBI Taxonomy" id="1564159"/>
    <lineage>
        <taxon>Bacteria</taxon>
        <taxon>Bacillati</taxon>
        <taxon>Actinomycetota</taxon>
        <taxon>Actinomycetes</taxon>
        <taxon>Geodermatophilales</taxon>
        <taxon>Geodermatophilaceae</taxon>
        <taxon>Geodermatophilus</taxon>
    </lineage>
</organism>
<feature type="transmembrane region" description="Helical" evidence="2">
    <location>
        <begin position="701"/>
        <end position="723"/>
    </location>
</feature>
<feature type="region of interest" description="Disordered" evidence="1">
    <location>
        <begin position="729"/>
        <end position="763"/>
    </location>
</feature>
<feature type="transmembrane region" description="Helical" evidence="2">
    <location>
        <begin position="20"/>
        <end position="39"/>
    </location>
</feature>
<accession>A0A239B1Z7</accession>
<evidence type="ECO:0000256" key="1">
    <source>
        <dbReference type="SAM" id="MobiDB-lite"/>
    </source>
</evidence>
<feature type="transmembrane region" description="Helical" evidence="2">
    <location>
        <begin position="308"/>
        <end position="325"/>
    </location>
</feature>
<keyword evidence="2" id="KW-0812">Transmembrane</keyword>
<keyword evidence="4" id="KW-1185">Reference proteome</keyword>
<keyword evidence="2" id="KW-0472">Membrane</keyword>
<evidence type="ECO:0000313" key="4">
    <source>
        <dbReference type="Proteomes" id="UP000198373"/>
    </source>
</evidence>
<proteinExistence type="predicted"/>
<evidence type="ECO:0000256" key="2">
    <source>
        <dbReference type="SAM" id="Phobius"/>
    </source>
</evidence>
<evidence type="ECO:0008006" key="5">
    <source>
        <dbReference type="Google" id="ProtNLM"/>
    </source>
</evidence>
<sequence length="763" mass="80679">MSTVPKTPARRRGGRPLPEAAAALAVGLAVAVLATVPFLQRHDFYYGGDNPQSFVPLWHHFGGQLRSGQWPPMDPAGWTGGNYAAEGTYALWNPVQLADYVLVSLFDDLAAAAALVQVQFLALLGTGAYLLFREYGADRLAAAVVATAVPVTGFTLFYEANGWPAGLMAFTWVTWFWWAARRQSRGHLAPVVTFALGTLAMTTGNPYAALGMIVVLAGIAAELAGRRDWRALGGLVLTGGCVGATAALVFLPLAATLPVTDRQQTAMLANDTFLVPQLGDLLASSAPTYLPAILNFGGALLERSPSTYAIWFALPLLPWVAWRGLRRPDRRLTSVAVVAVVFAALTVGPSNLWLFRWPIRLVEYLYLALAVVLALLLSSGLATDAVRRRTVATVVVVLAGGYLSFAVRPELAGMHAVATAGVLALVLLALAAYRRRGRTAWAAVLVAGTVLVVGYQSALLPVRESGAEDLARLPSSIAEVREVSSAYRGTVLQLADPETLRTAPGRYTGHLLFGNETLMSGRESIVRYSGMGFEEFYAALCMGYRGQVCPEALDRALAPVEGTGVPLVDLLRVQTLVLDARLFPGPAAGPPPAGWSLAVRDGLRTVWVREPVVGYGGRLSWASPGVEVLADRSTATRESVTVDADAPGSLVFARLAWPGYRATLDGEPVEVRDGPAGLLSVDVPAGRHDLEVRFTSPGRSVGLAVAAVATLLVLGQSAAWVAVRWRGRRPAVPPSPAGSAGPAGPGAGRDAREDAVPAGTSRR</sequence>
<dbReference type="EMBL" id="FZOO01000001">
    <property type="protein sequence ID" value="SNS01830.1"/>
    <property type="molecule type" value="Genomic_DNA"/>
</dbReference>
<feature type="transmembrane region" description="Helical" evidence="2">
    <location>
        <begin position="413"/>
        <end position="433"/>
    </location>
</feature>
<dbReference type="RefSeq" id="WP_179224082.1">
    <property type="nucleotide sequence ID" value="NZ_FZOO01000001.1"/>
</dbReference>
<feature type="transmembrane region" description="Helical" evidence="2">
    <location>
        <begin position="208"/>
        <end position="225"/>
    </location>
</feature>
<name>A0A239B1Z7_9ACTN</name>
<keyword evidence="2" id="KW-1133">Transmembrane helix</keyword>